<dbReference type="Pfam" id="PF00300">
    <property type="entry name" value="His_Phos_1"/>
    <property type="match status" value="1"/>
</dbReference>
<proteinExistence type="predicted"/>
<reference evidence="1" key="1">
    <citation type="submission" date="2022-09" db="EMBL/GenBank/DDBJ databases">
        <title>Rhodovastum sp. nov. RN2-1 isolated from soil in Seongnam, South Korea.</title>
        <authorList>
            <person name="Le N.T."/>
        </authorList>
    </citation>
    <scope>NUCLEOTIDE SEQUENCE</scope>
    <source>
        <strain evidence="1">RN2-1</strain>
    </source>
</reference>
<reference evidence="1" key="2">
    <citation type="submission" date="2022-10" db="EMBL/GenBank/DDBJ databases">
        <authorList>
            <person name="Trinh H.N."/>
        </authorList>
    </citation>
    <scope>NUCLEOTIDE SEQUENCE</scope>
    <source>
        <strain evidence="1">RN2-1</strain>
    </source>
</reference>
<evidence type="ECO:0000313" key="1">
    <source>
        <dbReference type="EMBL" id="MCW3473409.1"/>
    </source>
</evidence>
<name>A0AA41YI72_9PROT</name>
<dbReference type="AlphaFoldDB" id="A0AA41YI72"/>
<sequence>MPAAFFITHPDVQIDPAVPVPDWPLSSRGRARMRTALARPWVRGIRAIHASTERKAVDAAMILARGLDLEFTTLAALGENDRSATGYLPRAEFEATADAFFARPLESVRGWERAVDAQARIVGAVEAVLSIAPAEGDIAIVSHGAVGALLICALEGLAISRSQDQPPGGGGYYYAFDLRTRLLRHDWTAIDA</sequence>
<gene>
    <name evidence="1" type="ORF">OL599_02365</name>
</gene>
<dbReference type="Proteomes" id="UP001165679">
    <property type="component" value="Unassembled WGS sequence"/>
</dbReference>
<dbReference type="EMBL" id="JAPDNT010000001">
    <property type="protein sequence ID" value="MCW3473409.1"/>
    <property type="molecule type" value="Genomic_DNA"/>
</dbReference>
<dbReference type="SUPFAM" id="SSF53254">
    <property type="entry name" value="Phosphoglycerate mutase-like"/>
    <property type="match status" value="1"/>
</dbReference>
<evidence type="ECO:0000313" key="2">
    <source>
        <dbReference type="Proteomes" id="UP001165679"/>
    </source>
</evidence>
<comment type="caution">
    <text evidence="1">The sequence shown here is derived from an EMBL/GenBank/DDBJ whole genome shotgun (WGS) entry which is preliminary data.</text>
</comment>
<dbReference type="Gene3D" id="3.40.50.1240">
    <property type="entry name" value="Phosphoglycerate mutase-like"/>
    <property type="match status" value="1"/>
</dbReference>
<dbReference type="InterPro" id="IPR013078">
    <property type="entry name" value="His_Pase_superF_clade-1"/>
</dbReference>
<keyword evidence="2" id="KW-1185">Reference proteome</keyword>
<dbReference type="RefSeq" id="WP_264711979.1">
    <property type="nucleotide sequence ID" value="NZ_JAPDNT010000001.1"/>
</dbReference>
<organism evidence="1 2">
    <name type="scientific">Limobrevibacterium gyesilva</name>
    <dbReference type="NCBI Taxonomy" id="2991712"/>
    <lineage>
        <taxon>Bacteria</taxon>
        <taxon>Pseudomonadati</taxon>
        <taxon>Pseudomonadota</taxon>
        <taxon>Alphaproteobacteria</taxon>
        <taxon>Acetobacterales</taxon>
        <taxon>Acetobacteraceae</taxon>
        <taxon>Limobrevibacterium</taxon>
    </lineage>
</organism>
<dbReference type="InterPro" id="IPR029033">
    <property type="entry name" value="His_PPase_superfam"/>
</dbReference>
<accession>A0AA41YI72</accession>
<protein>
    <submittedName>
        <fullName evidence="1">Phosphoglycerate mutase family protein</fullName>
    </submittedName>
</protein>